<evidence type="ECO:0000313" key="4">
    <source>
        <dbReference type="Proteomes" id="UP001140091"/>
    </source>
</evidence>
<evidence type="ECO:0000313" key="3">
    <source>
        <dbReference type="EMBL" id="KAJ2930673.1"/>
    </source>
</evidence>
<dbReference type="Proteomes" id="UP001140091">
    <property type="component" value="Unassembled WGS sequence"/>
</dbReference>
<dbReference type="AlphaFoldDB" id="A0A9W8JCK8"/>
<organism evidence="3 4">
    <name type="scientific">Candolleomyces eurysporus</name>
    <dbReference type="NCBI Taxonomy" id="2828524"/>
    <lineage>
        <taxon>Eukaryota</taxon>
        <taxon>Fungi</taxon>
        <taxon>Dikarya</taxon>
        <taxon>Basidiomycota</taxon>
        <taxon>Agaricomycotina</taxon>
        <taxon>Agaricomycetes</taxon>
        <taxon>Agaricomycetidae</taxon>
        <taxon>Agaricales</taxon>
        <taxon>Agaricineae</taxon>
        <taxon>Psathyrellaceae</taxon>
        <taxon>Candolleomyces</taxon>
    </lineage>
</organism>
<proteinExistence type="predicted"/>
<dbReference type="InterPro" id="IPR005018">
    <property type="entry name" value="DOMON_domain"/>
</dbReference>
<dbReference type="InterPro" id="IPR011042">
    <property type="entry name" value="6-blade_b-propeller_TolB-like"/>
</dbReference>
<evidence type="ECO:0000256" key="1">
    <source>
        <dbReference type="SAM" id="SignalP"/>
    </source>
</evidence>
<evidence type="ECO:0000259" key="2">
    <source>
        <dbReference type="SMART" id="SM00664"/>
    </source>
</evidence>
<feature type="non-terminal residue" evidence="3">
    <location>
        <position position="1"/>
    </location>
</feature>
<feature type="domain" description="DOMON" evidence="2">
    <location>
        <begin position="74"/>
        <end position="165"/>
    </location>
</feature>
<dbReference type="InterPro" id="IPR011041">
    <property type="entry name" value="Quinoprot_gluc/sorb_DH_b-prop"/>
</dbReference>
<name>A0A9W8JCK8_9AGAR</name>
<feature type="chain" id="PRO_5040850606" description="DOMON domain-containing protein" evidence="1">
    <location>
        <begin position="17"/>
        <end position="575"/>
    </location>
</feature>
<dbReference type="Gene3D" id="2.60.40.1210">
    <property type="entry name" value="Cellobiose dehydrogenase, cytochrome domain"/>
    <property type="match status" value="1"/>
</dbReference>
<dbReference type="EMBL" id="JANBPK010000825">
    <property type="protein sequence ID" value="KAJ2930673.1"/>
    <property type="molecule type" value="Genomic_DNA"/>
</dbReference>
<dbReference type="Gene3D" id="2.120.10.30">
    <property type="entry name" value="TolB, C-terminal domain"/>
    <property type="match status" value="1"/>
</dbReference>
<dbReference type="InterPro" id="IPR054539">
    <property type="entry name" value="Beta-prop_PDH"/>
</dbReference>
<dbReference type="InterPro" id="IPR015920">
    <property type="entry name" value="Cellobiose_DH-like_cyt"/>
</dbReference>
<dbReference type="OrthoDB" id="507128at2759"/>
<dbReference type="SUPFAM" id="SSF50952">
    <property type="entry name" value="Soluble quinoprotein glucose dehydrogenase"/>
    <property type="match status" value="1"/>
</dbReference>
<keyword evidence="1" id="KW-0732">Signal</keyword>
<dbReference type="PANTHER" id="PTHR47797:SF5">
    <property type="entry name" value="CELLOBIOSE DEHYDROGENASE CYTOCHROME DOMAIN-CONTAINING PROTEIN"/>
    <property type="match status" value="1"/>
</dbReference>
<dbReference type="PANTHER" id="PTHR47797">
    <property type="entry name" value="DEHYDROGENASE, PUTATIVE (AFU_ORTHOLOGUE AFUA_8G05805)-RELATED"/>
    <property type="match status" value="1"/>
</dbReference>
<dbReference type="SUPFAM" id="SSF49344">
    <property type="entry name" value="CBD9-like"/>
    <property type="match status" value="1"/>
</dbReference>
<comment type="caution">
    <text evidence="3">The sequence shown here is derived from an EMBL/GenBank/DDBJ whole genome shotgun (WGS) entry which is preliminary data.</text>
</comment>
<dbReference type="SMART" id="SM00664">
    <property type="entry name" value="DoH"/>
    <property type="match status" value="1"/>
</dbReference>
<sequence>MIVILLSCAYLLAANALLVSAQAATRWCDGLTGICLWRYHEETLDLGYGYIFPPTARNSTEFIGFLTAPATVGWIGSSLGGPMRNNTLIVGWVDGNKPVISARFTATYSPPQVLTTGPKLTILGTSGANATHQRIIYRCENCTRWGTGVGSINLNGVHTFGFATHAAIKPLNPSVANSSLYQHTEASVHTLNTPDAVAPQYDVLLAQLTNAPPLDPGSPTGTEPPGPTPTVPALCSGAPNSIYSLNTAEGWKAGVVLSRLSAPRAVVVDSRNNLIVLQRDIGITGHTLDANGCVTSTKIIIEDATFNHGLDVVGNKLYVSAPDLAWSWDYDPATMTVSNQRVLVKDMFNPGHITRSIHVSRKNPDYISVQVGSDGNLDLASLDPALGRSQVRVFDMRGLPPGGASYNNTVYGKVFGHGLRNTVGMGEDKNGNVYVVENSLDDAHRVIDGVQVDIHDDNPAEKVYPLGNPTSPNQTFFAGYPWCYTVWEPANITDMRLQAGDWFVQDPTGRYNEAWCNANAVKPISILPPHAAPLDMKFGVRPGDDNLYIALHGSSARTVTLVSPVFSYGCFQWKK</sequence>
<keyword evidence="4" id="KW-1185">Reference proteome</keyword>
<accession>A0A9W8JCK8</accession>
<reference evidence="3" key="1">
    <citation type="submission" date="2022-06" db="EMBL/GenBank/DDBJ databases">
        <title>Genome Sequence of Candolleomyces eurysporus.</title>
        <authorList>
            <person name="Buettner E."/>
        </authorList>
    </citation>
    <scope>NUCLEOTIDE SEQUENCE</scope>
    <source>
        <strain evidence="3">VTCC 930004</strain>
    </source>
</reference>
<dbReference type="Pfam" id="PF16010">
    <property type="entry name" value="CDH-cyt"/>
    <property type="match status" value="1"/>
</dbReference>
<feature type="signal peptide" evidence="1">
    <location>
        <begin position="1"/>
        <end position="16"/>
    </location>
</feature>
<gene>
    <name evidence="3" type="ORF">H1R20_g6404</name>
</gene>
<dbReference type="Pfam" id="PF22807">
    <property type="entry name" value="TrAA12"/>
    <property type="match status" value="1"/>
</dbReference>
<dbReference type="CDD" id="cd09630">
    <property type="entry name" value="CDH_like_cytochrome"/>
    <property type="match status" value="1"/>
</dbReference>
<protein>
    <recommendedName>
        <fullName evidence="2">DOMON domain-containing protein</fullName>
    </recommendedName>
</protein>